<evidence type="ECO:0000256" key="4">
    <source>
        <dbReference type="SAM" id="MobiDB-lite"/>
    </source>
</evidence>
<evidence type="ECO:0000256" key="3">
    <source>
        <dbReference type="ARBA" id="ARBA00022833"/>
    </source>
</evidence>
<dbReference type="InterPro" id="IPR056406">
    <property type="entry name" value="THD_CWZF3/5/7"/>
</dbReference>
<reference evidence="6 7" key="1">
    <citation type="journal article" date="2014" name="Nat. Commun.">
        <title>Klebsormidium flaccidum genome reveals primary factors for plant terrestrial adaptation.</title>
        <authorList>
            <person name="Hori K."/>
            <person name="Maruyama F."/>
            <person name="Fujisawa T."/>
            <person name="Togashi T."/>
            <person name="Yamamoto N."/>
            <person name="Seo M."/>
            <person name="Sato S."/>
            <person name="Yamada T."/>
            <person name="Mori H."/>
            <person name="Tajima N."/>
            <person name="Moriyama T."/>
            <person name="Ikeuchi M."/>
            <person name="Watanabe M."/>
            <person name="Wada H."/>
            <person name="Kobayashi K."/>
            <person name="Saito M."/>
            <person name="Masuda T."/>
            <person name="Sasaki-Sekimoto Y."/>
            <person name="Mashiguchi K."/>
            <person name="Awai K."/>
            <person name="Shimojima M."/>
            <person name="Masuda S."/>
            <person name="Iwai M."/>
            <person name="Nobusawa T."/>
            <person name="Narise T."/>
            <person name="Kondo S."/>
            <person name="Saito H."/>
            <person name="Sato R."/>
            <person name="Murakawa M."/>
            <person name="Ihara Y."/>
            <person name="Oshima-Yamada Y."/>
            <person name="Ohtaka K."/>
            <person name="Satoh M."/>
            <person name="Sonobe K."/>
            <person name="Ishii M."/>
            <person name="Ohtani R."/>
            <person name="Kanamori-Sato M."/>
            <person name="Honoki R."/>
            <person name="Miyazaki D."/>
            <person name="Mochizuki H."/>
            <person name="Umetsu J."/>
            <person name="Higashi K."/>
            <person name="Shibata D."/>
            <person name="Kamiya Y."/>
            <person name="Sato N."/>
            <person name="Nakamura Y."/>
            <person name="Tabata S."/>
            <person name="Ida S."/>
            <person name="Kurokawa K."/>
            <person name="Ohta H."/>
        </authorList>
    </citation>
    <scope>NUCLEOTIDE SEQUENCE [LARGE SCALE GENOMIC DNA]</scope>
    <source>
        <strain evidence="6 7">NIES-2285</strain>
    </source>
</reference>
<evidence type="ECO:0000256" key="1">
    <source>
        <dbReference type="ARBA" id="ARBA00022723"/>
    </source>
</evidence>
<gene>
    <name evidence="6" type="ORF">KFL_003590140</name>
</gene>
<feature type="compositionally biased region" description="Basic and acidic residues" evidence="4">
    <location>
        <begin position="1318"/>
        <end position="1330"/>
    </location>
</feature>
<protein>
    <recommendedName>
        <fullName evidence="5">CW-type domain-containing protein</fullName>
    </recommendedName>
</protein>
<feature type="compositionally biased region" description="Basic and acidic residues" evidence="4">
    <location>
        <begin position="1565"/>
        <end position="1680"/>
    </location>
</feature>
<evidence type="ECO:0000313" key="7">
    <source>
        <dbReference type="Proteomes" id="UP000054558"/>
    </source>
</evidence>
<dbReference type="Gene3D" id="3.30.40.100">
    <property type="match status" value="1"/>
</dbReference>
<feature type="compositionally biased region" description="Basic and acidic residues" evidence="4">
    <location>
        <begin position="462"/>
        <end position="473"/>
    </location>
</feature>
<feature type="region of interest" description="Disordered" evidence="4">
    <location>
        <begin position="439"/>
        <end position="725"/>
    </location>
</feature>
<keyword evidence="7" id="KW-1185">Reference proteome</keyword>
<feature type="region of interest" description="Disordered" evidence="4">
    <location>
        <begin position="1"/>
        <end position="51"/>
    </location>
</feature>
<evidence type="ECO:0000313" key="6">
    <source>
        <dbReference type="EMBL" id="GAQ87540.1"/>
    </source>
</evidence>
<feature type="compositionally biased region" description="Basic residues" evidence="4">
    <location>
        <begin position="636"/>
        <end position="645"/>
    </location>
</feature>
<feature type="region of interest" description="Disordered" evidence="4">
    <location>
        <begin position="856"/>
        <end position="1803"/>
    </location>
</feature>
<name>A0A1Y1I9C1_KLENI</name>
<feature type="compositionally biased region" description="Acidic residues" evidence="4">
    <location>
        <begin position="1003"/>
        <end position="1016"/>
    </location>
</feature>
<evidence type="ECO:0000259" key="5">
    <source>
        <dbReference type="PROSITE" id="PS51050"/>
    </source>
</evidence>
<dbReference type="OrthoDB" id="757982at2759"/>
<feature type="compositionally biased region" description="Low complexity" evidence="4">
    <location>
        <begin position="1549"/>
        <end position="1560"/>
    </location>
</feature>
<dbReference type="InterPro" id="IPR011124">
    <property type="entry name" value="Znf_CW"/>
</dbReference>
<feature type="compositionally biased region" description="Basic and acidic residues" evidence="4">
    <location>
        <begin position="544"/>
        <end position="564"/>
    </location>
</feature>
<feature type="region of interest" description="Disordered" evidence="4">
    <location>
        <begin position="217"/>
        <end position="236"/>
    </location>
</feature>
<feature type="compositionally biased region" description="Basic residues" evidence="4">
    <location>
        <begin position="946"/>
        <end position="956"/>
    </location>
</feature>
<dbReference type="PROSITE" id="PS51050">
    <property type="entry name" value="ZF_CW"/>
    <property type="match status" value="1"/>
</dbReference>
<feature type="compositionally biased region" description="Low complexity" evidence="4">
    <location>
        <begin position="1490"/>
        <end position="1508"/>
    </location>
</feature>
<dbReference type="PANTHER" id="PTHR46524">
    <property type="entry name" value="CW-TYPE ZINC FINGER"/>
    <property type="match status" value="1"/>
</dbReference>
<dbReference type="Proteomes" id="UP000054558">
    <property type="component" value="Unassembled WGS sequence"/>
</dbReference>
<feature type="domain" description="CW-type" evidence="5">
    <location>
        <begin position="771"/>
        <end position="826"/>
    </location>
</feature>
<organism evidence="6 7">
    <name type="scientific">Klebsormidium nitens</name>
    <name type="common">Green alga</name>
    <name type="synonym">Ulothrix nitens</name>
    <dbReference type="NCBI Taxonomy" id="105231"/>
    <lineage>
        <taxon>Eukaryota</taxon>
        <taxon>Viridiplantae</taxon>
        <taxon>Streptophyta</taxon>
        <taxon>Klebsormidiophyceae</taxon>
        <taxon>Klebsormidiales</taxon>
        <taxon>Klebsormidiaceae</taxon>
        <taxon>Klebsormidium</taxon>
    </lineage>
</organism>
<evidence type="ECO:0000256" key="2">
    <source>
        <dbReference type="ARBA" id="ARBA00022771"/>
    </source>
</evidence>
<feature type="compositionally biased region" description="Basic and acidic residues" evidence="4">
    <location>
        <begin position="1259"/>
        <end position="1269"/>
    </location>
</feature>
<feature type="compositionally biased region" description="Basic and acidic residues" evidence="4">
    <location>
        <begin position="1472"/>
        <end position="1489"/>
    </location>
</feature>
<feature type="compositionally biased region" description="Basic and acidic residues" evidence="4">
    <location>
        <begin position="595"/>
        <end position="607"/>
    </location>
</feature>
<proteinExistence type="predicted"/>
<feature type="compositionally biased region" description="Basic and acidic residues" evidence="4">
    <location>
        <begin position="504"/>
        <end position="531"/>
    </location>
</feature>
<feature type="compositionally biased region" description="Basic and acidic residues" evidence="4">
    <location>
        <begin position="1395"/>
        <end position="1425"/>
    </location>
</feature>
<feature type="compositionally biased region" description="Low complexity" evidence="4">
    <location>
        <begin position="1722"/>
        <end position="1732"/>
    </location>
</feature>
<feature type="compositionally biased region" description="Low complexity" evidence="4">
    <location>
        <begin position="1967"/>
        <end position="1985"/>
    </location>
</feature>
<keyword evidence="3" id="KW-0862">Zinc</keyword>
<dbReference type="Pfam" id="PF24756">
    <property type="entry name" value="THD_CWZF3-5-7"/>
    <property type="match status" value="1"/>
</dbReference>
<feature type="compositionally biased region" description="Basic and acidic residues" evidence="4">
    <location>
        <begin position="617"/>
        <end position="635"/>
    </location>
</feature>
<dbReference type="STRING" id="105231.A0A1Y1I9C1"/>
<feature type="compositionally biased region" description="Polar residues" evidence="4">
    <location>
        <begin position="870"/>
        <end position="885"/>
    </location>
</feature>
<feature type="compositionally biased region" description="Pro residues" evidence="4">
    <location>
        <begin position="112"/>
        <end position="126"/>
    </location>
</feature>
<feature type="compositionally biased region" description="Low complexity" evidence="4">
    <location>
        <begin position="219"/>
        <end position="234"/>
    </location>
</feature>
<feature type="compositionally biased region" description="Basic and acidic residues" evidence="4">
    <location>
        <begin position="289"/>
        <end position="344"/>
    </location>
</feature>
<feature type="compositionally biased region" description="Basic and acidic residues" evidence="4">
    <location>
        <begin position="10"/>
        <end position="28"/>
    </location>
</feature>
<dbReference type="InterPro" id="IPR055300">
    <property type="entry name" value="CWZF3/5/7"/>
</dbReference>
<feature type="region of interest" description="Disordered" evidence="4">
    <location>
        <begin position="152"/>
        <end position="188"/>
    </location>
</feature>
<sequence length="2063" mass="220927">MADVEAPLFDPREADHHDWNEVDGRLSEGEEDAGEDEMGSKEEAELSRSLSQNVALDQRIARVLGNLDKVVKDPTRGGVMAGDYGTFMPVQVRGKAVPQRFVRDTGIDIPSLGPPLDPVPPRETPPLVPSALRPKTAAKKLAMPASTLLVNVDPSLAPTKSDGASRSSKPRKTKPSQNGAPLGSKQVASPYKLGSLGASPLGIDYVLASAAPVSPLLNSGPTPSSTASTPERSPGSILRIMTASTLPYGSYVSPIGDLVSWNRMARSSRLGSVQEHEGIAAGAMDASDEERGHDGGRAGVHAKEEARKELWGAERKESLAKKRVKETELGTKPDRAAARADKEPAAAAPASEETSVLDGFLLPQSGVAELESFLPIEKERLPRVGKRQLMQQLSVDQERLKAFLGEGAAAGDLLQRIPHANLKEIERLKKEIERTEAMLRRKLEEDSDSDSSSSSGGGESWGARDRSLGRNAEEQGGGNMSGPARGQSAAKFSDRKGGPGTVKIDGRVDGNAEGRGQETSSKGREERKRQGEVQSPTSKKEKRLRLMEELEEVKRRQAQEDSKGQAKPAGEAAGKDGRTEKRKKDRDTSISMEAGSKDHLGAGDKGSKQGRTPGAVDHPEKLGVREGKGSEEEQSKKKKKMKKKLAGVEVTTTIPHEKVTERDESQDEEGERQRSLARSMKKKKMKQRELPDAVDEKRPKSGAEDKSGKGRLAKEASGTDGAHRSRAVMAAAREALPEADQKRLRAAAANAKLVQQAQMSGDVVELGPRVDLGEDEYVGCDKCDKWRFLPYWLHTKQFTNIRWTCDDVDWLDAAYVGCHVEDKVFEFQTKLINYPPLGGWEKVAEDIKKRGLIPKLPPVVASPTKPKRSAFTQQGDASATLMRTQSADRKKDVRGGPLDGVAGSPLGQRKRLLKEGEARRQKGQAKGRGSGESESGGEEGGAGTKGAKKKLKKRRAVLSDEEESGEEKGGNAGKEQNVRATVDAPPGKGRDEEKAGSVVAAAVEEEDWVVEDEPGREEEALAGGPEEDMGAQHGAKAQPNEAEERERGGREVVRPGAGEERRRETEAKRKLDEEDREQPREKKAKTEAGTRNKEVTEGAKEYRERDREGVEKQQKPEAQKEQREGSEERAFKKKLKKGKRLAETMDGKTLNAPTPPEVSTTAAGDKVKVNDRGDGDRKGEAEGRETKRRKTEGKDEKQGEREKEGGYRIDLSGGLGAPAEAKGEAESKAKGEAESKAKGEAEIQGGTDVTGETVPEVVQTKERGSERGTEPVLKVKGADVDKLEGLSTEGAGRREAGTTGVEKSSEKRHQPEGMGGGRAEETTGTEKRADTQAGVGLVAERKEVTAPAGGEHPFLEEDADADKERKSEAAGAAASLSRLNSLVPRQVQVASRKVVPKDEERGDKGAEKAEPSRSERTATEVEKDGPTSVDVKAAPGELKKEETAPDAKSAASGSRRVAAEARAAPVPPVEKAAVEADVRAPAKAKRAELSDSTSSSDVSSSDVSSDGSELAEEDVVQPAKGGRSARARGRDEPGADPPNPARSTVLQVSPPTRRGPSPLRLGRRAPSEDRDSPPPSRTEWRERDRRDDRDRDRGYRSERRRSPGRRWGERERERSRYYDDRGRGRDYDRDYERDQDRRGGYRRGESPPWRDRRGGSERLEHDRRRDGRDDDRLSAGDRSRSRSLGKEGALTRRDGRGSSRQLSPLPEAGSGKDAAVQKKEVPPAAEKPPSVESRAKGPLARVLPEVGGPGSARSTPPVEMTASTPPHVGGSSSTPAPVVKAASESSRMAGAMAPPPPPAAAGGALDEAHRVFGKRMKEAKDTKHAADKLKEQGQAIAAMVYLDAALKFLLAASSIEVFDAKQASSIYRETAAYLEGLCVGSFSSNQDLAGEALAWQCSAVARTRALQAVKDRALKDRAALHEGLILTAPTGAPGAGPRPPSAGAPATALNPGNAHPGVVGTPPGTIAGSPSSSSASDADAASQAALSLGPHQREPLGHMLHIVHEHFKITACWAQAANLAGQAAKTLGSDALSALNAVGENGGVGSLDSIVQAVRIALDKFGA</sequence>
<dbReference type="PANTHER" id="PTHR46524:SF7">
    <property type="entry name" value="CW-TYPE ZINC FINGER"/>
    <property type="match status" value="1"/>
</dbReference>
<feature type="compositionally biased region" description="Basic and acidic residues" evidence="4">
    <location>
        <begin position="1192"/>
        <end position="1207"/>
    </location>
</feature>
<dbReference type="EMBL" id="DF237308">
    <property type="protein sequence ID" value="GAQ87540.1"/>
    <property type="molecule type" value="Genomic_DNA"/>
</dbReference>
<feature type="region of interest" description="Disordered" evidence="4">
    <location>
        <begin position="106"/>
        <end position="126"/>
    </location>
</feature>
<feature type="compositionally biased region" description="Low complexity" evidence="4">
    <location>
        <begin position="1447"/>
        <end position="1464"/>
    </location>
</feature>
<keyword evidence="2" id="KW-0863">Zinc-finger</keyword>
<feature type="compositionally biased region" description="Basic and acidic residues" evidence="4">
    <location>
        <begin position="1165"/>
        <end position="1185"/>
    </location>
</feature>
<dbReference type="OMA" id="QEQNWVE"/>
<feature type="compositionally biased region" description="Basic and acidic residues" evidence="4">
    <location>
        <begin position="1042"/>
        <end position="1130"/>
    </location>
</feature>
<feature type="compositionally biased region" description="Basic and acidic residues" evidence="4">
    <location>
        <begin position="687"/>
        <end position="714"/>
    </location>
</feature>
<feature type="region of interest" description="Disordered" evidence="4">
    <location>
        <begin position="1928"/>
        <end position="1985"/>
    </location>
</feature>
<dbReference type="GO" id="GO:0008270">
    <property type="term" value="F:zinc ion binding"/>
    <property type="evidence" value="ECO:0007669"/>
    <property type="project" value="UniProtKB-KW"/>
</dbReference>
<feature type="compositionally biased region" description="Basic and acidic residues" evidence="4">
    <location>
        <begin position="1221"/>
        <end position="1241"/>
    </location>
</feature>
<feature type="region of interest" description="Disordered" evidence="4">
    <location>
        <begin position="283"/>
        <end position="352"/>
    </location>
</feature>
<keyword evidence="1" id="KW-0479">Metal-binding</keyword>
<accession>A0A1Y1I9C1</accession>